<evidence type="ECO:0000313" key="2">
    <source>
        <dbReference type="EMBL" id="KAK6619273.1"/>
    </source>
</evidence>
<dbReference type="EMBL" id="JAWJWF010000049">
    <property type="protein sequence ID" value="KAK6619273.1"/>
    <property type="molecule type" value="Genomic_DNA"/>
</dbReference>
<protein>
    <submittedName>
        <fullName evidence="2">Uncharacterized protein</fullName>
    </submittedName>
</protein>
<sequence>EKTRTTMASLDEGKGNYIGKSNTGKGATGERATVKNIKQAKNEDEEIKPKEGDTGA</sequence>
<keyword evidence="3" id="KW-1185">Reference proteome</keyword>
<reference evidence="2 3" key="1">
    <citation type="submission" date="2023-09" db="EMBL/GenBank/DDBJ databases">
        <title>Genomes of two closely related lineages of the louse Polyplax serrata with different host specificities.</title>
        <authorList>
            <person name="Martinu J."/>
            <person name="Tarabai H."/>
            <person name="Stefka J."/>
            <person name="Hypsa V."/>
        </authorList>
    </citation>
    <scope>NUCLEOTIDE SEQUENCE [LARGE SCALE GENOMIC DNA]</scope>
    <source>
        <strain evidence="2">98ZLc_SE</strain>
    </source>
</reference>
<dbReference type="Proteomes" id="UP001359485">
    <property type="component" value="Unassembled WGS sequence"/>
</dbReference>
<feature type="compositionally biased region" description="Basic and acidic residues" evidence="1">
    <location>
        <begin position="47"/>
        <end position="56"/>
    </location>
</feature>
<name>A0ABR1AH31_POLSC</name>
<proteinExistence type="predicted"/>
<gene>
    <name evidence="2" type="ORF">RUM44_003655</name>
</gene>
<comment type="caution">
    <text evidence="2">The sequence shown here is derived from an EMBL/GenBank/DDBJ whole genome shotgun (WGS) entry which is preliminary data.</text>
</comment>
<accession>A0ABR1AH31</accession>
<organism evidence="2 3">
    <name type="scientific">Polyplax serrata</name>
    <name type="common">Common mouse louse</name>
    <dbReference type="NCBI Taxonomy" id="468196"/>
    <lineage>
        <taxon>Eukaryota</taxon>
        <taxon>Metazoa</taxon>
        <taxon>Ecdysozoa</taxon>
        <taxon>Arthropoda</taxon>
        <taxon>Hexapoda</taxon>
        <taxon>Insecta</taxon>
        <taxon>Pterygota</taxon>
        <taxon>Neoptera</taxon>
        <taxon>Paraneoptera</taxon>
        <taxon>Psocodea</taxon>
        <taxon>Troctomorpha</taxon>
        <taxon>Phthiraptera</taxon>
        <taxon>Anoplura</taxon>
        <taxon>Polyplacidae</taxon>
        <taxon>Polyplax</taxon>
    </lineage>
</organism>
<feature type="region of interest" description="Disordered" evidence="1">
    <location>
        <begin position="1"/>
        <end position="56"/>
    </location>
</feature>
<feature type="non-terminal residue" evidence="2">
    <location>
        <position position="1"/>
    </location>
</feature>
<evidence type="ECO:0000256" key="1">
    <source>
        <dbReference type="SAM" id="MobiDB-lite"/>
    </source>
</evidence>
<evidence type="ECO:0000313" key="3">
    <source>
        <dbReference type="Proteomes" id="UP001359485"/>
    </source>
</evidence>